<feature type="domain" description="DRBM" evidence="10">
    <location>
        <begin position="202"/>
        <end position="270"/>
    </location>
</feature>
<accession>A0A3Q3DC30</accession>
<dbReference type="PROSITE" id="PS00108">
    <property type="entry name" value="PROTEIN_KINASE_ST"/>
    <property type="match status" value="1"/>
</dbReference>
<keyword evidence="2" id="KW-0547">Nucleotide-binding</keyword>
<keyword evidence="1" id="KW-0808">Transferase</keyword>
<keyword evidence="3" id="KW-0418">Kinase</keyword>
<dbReference type="PANTHER" id="PTHR11042:SF166">
    <property type="entry name" value="EUKARYOTIC TRANSLATION INITIATION FACTOR 2-ALPHA KINASE 3"/>
    <property type="match status" value="1"/>
</dbReference>
<evidence type="ECO:0000256" key="6">
    <source>
        <dbReference type="PROSITE-ProRule" id="PRU00266"/>
    </source>
</evidence>
<organism evidence="11 12">
    <name type="scientific">Hippocampus comes</name>
    <name type="common">Tiger tail seahorse</name>
    <dbReference type="NCBI Taxonomy" id="109280"/>
    <lineage>
        <taxon>Eukaryota</taxon>
        <taxon>Metazoa</taxon>
        <taxon>Chordata</taxon>
        <taxon>Craniata</taxon>
        <taxon>Vertebrata</taxon>
        <taxon>Euteleostomi</taxon>
        <taxon>Actinopterygii</taxon>
        <taxon>Neopterygii</taxon>
        <taxon>Teleostei</taxon>
        <taxon>Neoteleostei</taxon>
        <taxon>Acanthomorphata</taxon>
        <taxon>Syngnathiaria</taxon>
        <taxon>Syngnathiformes</taxon>
        <taxon>Syngnathoidei</taxon>
        <taxon>Syngnathidae</taxon>
        <taxon>Hippocampus</taxon>
    </lineage>
</organism>
<dbReference type="Gene3D" id="3.30.160.20">
    <property type="match status" value="3"/>
</dbReference>
<keyword evidence="8" id="KW-0472">Membrane</keyword>
<dbReference type="PROSITE" id="PS50011">
    <property type="entry name" value="PROTEIN_KINASE_DOM"/>
    <property type="match status" value="1"/>
</dbReference>
<evidence type="ECO:0000313" key="11">
    <source>
        <dbReference type="Ensembl" id="ENSHCOP00000008209.1"/>
    </source>
</evidence>
<dbReference type="InterPro" id="IPR044452">
    <property type="entry name" value="EIF2AK2_DSRM_1"/>
</dbReference>
<dbReference type="SUPFAM" id="SSF56112">
    <property type="entry name" value="Protein kinase-like (PK-like)"/>
    <property type="match status" value="1"/>
</dbReference>
<dbReference type="GO" id="GO:0005524">
    <property type="term" value="F:ATP binding"/>
    <property type="evidence" value="ECO:0007669"/>
    <property type="project" value="UniProtKB-KW"/>
</dbReference>
<evidence type="ECO:0000256" key="2">
    <source>
        <dbReference type="ARBA" id="ARBA00022741"/>
    </source>
</evidence>
<dbReference type="AlphaFoldDB" id="A0A3Q3DC30"/>
<dbReference type="Proteomes" id="UP000264820">
    <property type="component" value="Unplaced"/>
</dbReference>
<name>A0A3Q3DC30_HIPCM</name>
<dbReference type="Pfam" id="PF00069">
    <property type="entry name" value="Pkinase"/>
    <property type="match status" value="1"/>
</dbReference>
<keyword evidence="8" id="KW-0812">Transmembrane</keyword>
<keyword evidence="8" id="KW-1133">Transmembrane helix</keyword>
<dbReference type="InterPro" id="IPR014720">
    <property type="entry name" value="dsRBD_dom"/>
</dbReference>
<dbReference type="InterPro" id="IPR050339">
    <property type="entry name" value="CC_SR_Kinase"/>
</dbReference>
<dbReference type="PROSITE" id="PS50137">
    <property type="entry name" value="DS_RBD"/>
    <property type="match status" value="3"/>
</dbReference>
<sequence length="609" mass="69832">MDTENYIAKLNEYIQRTRSELKYEDIRTDGPDHIKTFTIRAVVNGEAYPEGVGNNRKEAKQNAAKYALKKLMEKVNPDCTHDHASESSIGPVSQTVKNHVSWLYEYGQKIKMSVRFIEHTMPGSYESFQCRFLVGLIEYPVATGTTKKEAKAEAAKLAYHAIYESEGEEPSGASSRQEEEMSEICDKTPSSKTEDDGLIEKNFIGNINEYCQRTHRTPNFIEVQRSGPSHNHKFSYKLVIDGKDYPVGAGKTIKEAKQNAAHLALSTLEKEDNEVLFIVFCCCCCCFFLCICLLSFFCRLRIAAIFPNACGQQVKINNNHQFPIPLNRFEQDFDCIESINRGTFGSVYKAKHKLEGKKYAVKIVECKKKSLREIKALSDLQHINIVRYYTCWMEDADYKRGSAAKSSSSKFLYIQMELCDEKTLRNWIDDMNTQNVNSLQRAESCSPIVKQIISGVKCIHDKMLIHRDLKPANILFGLDQKVKIGDFGLVTVNTYSEDRSLYSGTPFYMAPEQKDKTDYDRKVDIFALGLIYFELLWCMFTRCERNKLCADVRSQKFPPEFSHLFPTEQQMIKSMLCSMPEDRPEASELETKLEEYAKELHLAKEQKTV</sequence>
<feature type="domain" description="Protein kinase" evidence="9">
    <location>
        <begin position="333"/>
        <end position="597"/>
    </location>
</feature>
<dbReference type="GO" id="GO:0004694">
    <property type="term" value="F:eukaryotic translation initiation factor 2alpha kinase activity"/>
    <property type="evidence" value="ECO:0007669"/>
    <property type="project" value="TreeGrafter"/>
</dbReference>
<dbReference type="SUPFAM" id="SSF54768">
    <property type="entry name" value="dsRNA-binding domain-like"/>
    <property type="match status" value="3"/>
</dbReference>
<dbReference type="SMART" id="SM00220">
    <property type="entry name" value="S_TKc"/>
    <property type="match status" value="1"/>
</dbReference>
<feature type="domain" description="DRBM" evidence="10">
    <location>
        <begin position="5"/>
        <end position="73"/>
    </location>
</feature>
<dbReference type="SMART" id="SM00358">
    <property type="entry name" value="DSRM"/>
    <property type="match status" value="3"/>
</dbReference>
<dbReference type="InterPro" id="IPR008271">
    <property type="entry name" value="Ser/Thr_kinase_AS"/>
</dbReference>
<dbReference type="Gene3D" id="3.30.200.20">
    <property type="entry name" value="Phosphorylase Kinase, domain 1"/>
    <property type="match status" value="1"/>
</dbReference>
<feature type="transmembrane region" description="Helical" evidence="8">
    <location>
        <begin position="275"/>
        <end position="297"/>
    </location>
</feature>
<keyword evidence="6" id="KW-0694">RNA-binding</keyword>
<reference evidence="11" key="2">
    <citation type="submission" date="2025-09" db="UniProtKB">
        <authorList>
            <consortium name="Ensembl"/>
        </authorList>
    </citation>
    <scope>IDENTIFICATION</scope>
</reference>
<evidence type="ECO:0000256" key="5">
    <source>
        <dbReference type="ARBA" id="ARBA00037982"/>
    </source>
</evidence>
<proteinExistence type="inferred from homology"/>
<dbReference type="OMA" id="KIACEMM"/>
<evidence type="ECO:0000259" key="10">
    <source>
        <dbReference type="PROSITE" id="PS50137"/>
    </source>
</evidence>
<comment type="similarity">
    <text evidence="5">Belongs to the protein kinase superfamily. Ser/Thr protein kinase family. GCN2 subfamily.</text>
</comment>
<dbReference type="GeneTree" id="ENSGT00940000163863"/>
<evidence type="ECO:0000256" key="4">
    <source>
        <dbReference type="ARBA" id="ARBA00022840"/>
    </source>
</evidence>
<evidence type="ECO:0000256" key="3">
    <source>
        <dbReference type="ARBA" id="ARBA00022777"/>
    </source>
</evidence>
<dbReference type="InterPro" id="IPR000719">
    <property type="entry name" value="Prot_kinase_dom"/>
</dbReference>
<keyword evidence="4" id="KW-0067">ATP-binding</keyword>
<evidence type="ECO:0000256" key="8">
    <source>
        <dbReference type="SAM" id="Phobius"/>
    </source>
</evidence>
<protein>
    <submittedName>
        <fullName evidence="11">Eukaryotic translation initiation factor 2 alpha kinase 2</fullName>
    </submittedName>
</protein>
<dbReference type="GO" id="GO:0005737">
    <property type="term" value="C:cytoplasm"/>
    <property type="evidence" value="ECO:0007669"/>
    <property type="project" value="TreeGrafter"/>
</dbReference>
<dbReference type="GO" id="GO:0005634">
    <property type="term" value="C:nucleus"/>
    <property type="evidence" value="ECO:0007669"/>
    <property type="project" value="TreeGrafter"/>
</dbReference>
<evidence type="ECO:0000259" key="9">
    <source>
        <dbReference type="PROSITE" id="PS50011"/>
    </source>
</evidence>
<dbReference type="Pfam" id="PF00035">
    <property type="entry name" value="dsrm"/>
    <property type="match status" value="3"/>
</dbReference>
<dbReference type="Ensembl" id="ENSHCOT00000000688.1">
    <property type="protein sequence ID" value="ENSHCOP00000008209.1"/>
    <property type="gene ID" value="ENSHCOG00000010443.1"/>
</dbReference>
<evidence type="ECO:0000313" key="12">
    <source>
        <dbReference type="Proteomes" id="UP000264820"/>
    </source>
</evidence>
<dbReference type="Gene3D" id="1.10.510.10">
    <property type="entry name" value="Transferase(Phosphotransferase) domain 1"/>
    <property type="match status" value="1"/>
</dbReference>
<dbReference type="PANTHER" id="PTHR11042">
    <property type="entry name" value="EUKARYOTIC TRANSLATION INITIATION FACTOR 2-ALPHA KINASE EIF2-ALPHA KINASE -RELATED"/>
    <property type="match status" value="1"/>
</dbReference>
<feature type="region of interest" description="Disordered" evidence="7">
    <location>
        <begin position="166"/>
        <end position="196"/>
    </location>
</feature>
<reference evidence="11" key="1">
    <citation type="submission" date="2025-08" db="UniProtKB">
        <authorList>
            <consortium name="Ensembl"/>
        </authorList>
    </citation>
    <scope>IDENTIFICATION</scope>
</reference>
<dbReference type="GO" id="GO:0003725">
    <property type="term" value="F:double-stranded RNA binding"/>
    <property type="evidence" value="ECO:0007669"/>
    <property type="project" value="InterPro"/>
</dbReference>
<evidence type="ECO:0000256" key="1">
    <source>
        <dbReference type="ARBA" id="ARBA00022679"/>
    </source>
</evidence>
<dbReference type="CDD" id="cd19903">
    <property type="entry name" value="DSRM_EIF2AK2_rpt1"/>
    <property type="match status" value="1"/>
</dbReference>
<feature type="domain" description="DRBM" evidence="10">
    <location>
        <begin position="98"/>
        <end position="164"/>
    </location>
</feature>
<dbReference type="InterPro" id="IPR011009">
    <property type="entry name" value="Kinase-like_dom_sf"/>
</dbReference>
<evidence type="ECO:0000256" key="7">
    <source>
        <dbReference type="SAM" id="MobiDB-lite"/>
    </source>
</evidence>
<dbReference type="STRING" id="109280.ENSHCOP00000008209"/>
<keyword evidence="12" id="KW-1185">Reference proteome</keyword>